<dbReference type="EMBL" id="LNSV01000027">
    <property type="protein sequence ID" value="KUH38381.1"/>
    <property type="molecule type" value="Genomic_DNA"/>
</dbReference>
<evidence type="ECO:0000313" key="3">
    <source>
        <dbReference type="Proteomes" id="UP000054011"/>
    </source>
</evidence>
<evidence type="ECO:0000313" key="2">
    <source>
        <dbReference type="EMBL" id="KUH38381.1"/>
    </source>
</evidence>
<gene>
    <name evidence="2" type="ORF">ATE80_13005</name>
</gene>
<organism evidence="2 3">
    <name type="scientific">Streptomyces kanasensis</name>
    <dbReference type="NCBI Taxonomy" id="936756"/>
    <lineage>
        <taxon>Bacteria</taxon>
        <taxon>Bacillati</taxon>
        <taxon>Actinomycetota</taxon>
        <taxon>Actinomycetes</taxon>
        <taxon>Kitasatosporales</taxon>
        <taxon>Streptomycetaceae</taxon>
        <taxon>Streptomyces</taxon>
    </lineage>
</organism>
<protein>
    <recommendedName>
        <fullName evidence="4">Bacteriophage tail tape measure N-terminal domain-containing protein</fullName>
    </recommendedName>
</protein>
<keyword evidence="3" id="KW-1185">Reference proteome</keyword>
<comment type="caution">
    <text evidence="2">The sequence shown here is derived from an EMBL/GenBank/DDBJ whole genome shotgun (WGS) entry which is preliminary data.</text>
</comment>
<feature type="compositionally biased region" description="Basic and acidic residues" evidence="1">
    <location>
        <begin position="48"/>
        <end position="57"/>
    </location>
</feature>
<feature type="compositionally biased region" description="Gly residues" evidence="1">
    <location>
        <begin position="784"/>
        <end position="799"/>
    </location>
</feature>
<name>A0A100Y644_9ACTN</name>
<feature type="region of interest" description="Disordered" evidence="1">
    <location>
        <begin position="35"/>
        <end position="57"/>
    </location>
</feature>
<dbReference type="RefSeq" id="WP_058942358.1">
    <property type="nucleotide sequence ID" value="NZ_LNSV01000027.1"/>
</dbReference>
<feature type="region of interest" description="Disordered" evidence="1">
    <location>
        <begin position="775"/>
        <end position="801"/>
    </location>
</feature>
<dbReference type="Proteomes" id="UP000054011">
    <property type="component" value="Unassembled WGS sequence"/>
</dbReference>
<dbReference type="OrthoDB" id="2183194at2"/>
<sequence>MADSRLNFLLTGRDQLSRVLNSAGDAAQRLQRRLADAQSGGSDSLNRLSRDADGRLRDMQGRFTRAEGAISRSMEAVQGALMSLAPAAIPAAAGVVGALAPVVAQTAAAGAAAAAYAVALGPQVAAMGEAAEAQQAYRDAVAESGATSAEAVEAQVAYTRQLAKMPPATQKASVALSQFKDEYKAWSDASAEDTVTPITKGFAVLGAALPKLTPAVRGVGAELDRVVTLAGGAVSTPGFDRMMNRFGEFSTGTIRRANDALVTFMMRLESGEYDNGSLAQFMDYARAQGPTVGAALRGVVEALGNLLQAGSEVGVGLLQVVNVLASIVSAVPPGAIAVILQIAIAIKAVKLAAAGLAAVRGALGGVAAATLAMQGAAAGATGGMAAFTAAMATMSRGAKLAVAGTGIGLLLILMSELSQMGQRTPADIDKMTVSLAEFADSGRLTGEAARVLGRDFAAFDEALRGLARPDQWDQFRQGLNEIVGMDSAPVREWKGTLEDVDKALANMVSSGHGQTAAATFDLLAARARSQGLTTGELKGQLDGYTTALKAQAFEQQIAAQSMGLFGQQAQTVKAQLDAQKASADGLRQSLHALNDTYLQARGDVRAMEAAIDAASEAVKRNGRTLSENTEAGRENNAALDAIVSTTMRAAESARANGASWSTVNGIYERGRAALLKTGAQMETTKGHAAALAAQILRTPNKTALLKGDMSDLQAKLTHAKNQLARVPDSRRAEIRARIGQLQAAIAQARGYIVGIDGMTAHTYIYTNHIVTKSTGEARKRRGRTPGGLATGGIVRGPGTGTSDSVPMMLSNGEYVIRAAAVNRLGVSTLDALNQGRNALGFGAGLTGAGVDAGRGLAAGLAGSSAGVFSSARHMAAAVEAGVRAELQIASPSKKMQALAREIGNGLIVGMTGSREKIAAMAKRLSAAITAAWAGSRSKVDDRLLAMVAKNTTRLQTLSDQRIAIVKKIAEAKEYANRLADSARAGAGLQQLGMDEGEVSAEGIRVGLIAKLDRIQKFAKRVAELGRRGLHKGLLRQILDMGPEAGYEYATALASADAATWSQIQVAQSQIDKAASGMALTGADAMYDAGRQAGRGFLTGLAAQQKDIENLMLSIAKGMQAAIKKALGIRSPSRVMAELGRYSTEGLALGMREQIPVLDRAVAQVAGRVSATQPVLGRPAVAAGGGAREIRAEIHIHGAMDPVAVGREVQRVLLTLKRTQGVHIDLGVA</sequence>
<proteinExistence type="predicted"/>
<accession>A0A100Y644</accession>
<dbReference type="AlphaFoldDB" id="A0A100Y644"/>
<evidence type="ECO:0000256" key="1">
    <source>
        <dbReference type="SAM" id="MobiDB-lite"/>
    </source>
</evidence>
<dbReference type="STRING" id="936756.ATE80_13005"/>
<evidence type="ECO:0008006" key="4">
    <source>
        <dbReference type="Google" id="ProtNLM"/>
    </source>
</evidence>
<reference evidence="2 3" key="1">
    <citation type="submission" date="2015-11" db="EMBL/GenBank/DDBJ databases">
        <title>Genome-wide analysis reveals the secondary metabolome in Streptomyces kanasensis ZX01.</title>
        <authorList>
            <person name="Zhang G."/>
            <person name="Han L."/>
            <person name="Feng J."/>
            <person name="Zhang X."/>
        </authorList>
    </citation>
    <scope>NUCLEOTIDE SEQUENCE [LARGE SCALE GENOMIC DNA]</scope>
    <source>
        <strain evidence="2 3">ZX01</strain>
    </source>
</reference>